<keyword evidence="1" id="KW-0805">Transcription regulation</keyword>
<dbReference type="Gene3D" id="3.40.50.2300">
    <property type="match status" value="2"/>
</dbReference>
<dbReference type="PROSITE" id="PS50932">
    <property type="entry name" value="HTH_LACI_2"/>
    <property type="match status" value="1"/>
</dbReference>
<proteinExistence type="predicted"/>
<reference evidence="5 6" key="1">
    <citation type="submission" date="2013-02" db="EMBL/GenBank/DDBJ databases">
        <title>The Genome Sequence of Enterococcus pallens BAA-351.</title>
        <authorList>
            <consortium name="The Broad Institute Genome Sequencing Platform"/>
            <consortium name="The Broad Institute Genome Sequencing Center for Infectious Disease"/>
            <person name="Earl A.M."/>
            <person name="Gilmore M.S."/>
            <person name="Lebreton F."/>
            <person name="Walker B."/>
            <person name="Young S.K."/>
            <person name="Zeng Q."/>
            <person name="Gargeya S."/>
            <person name="Fitzgerald M."/>
            <person name="Haas B."/>
            <person name="Abouelleil A."/>
            <person name="Alvarado L."/>
            <person name="Arachchi H.M."/>
            <person name="Berlin A.M."/>
            <person name="Chapman S.B."/>
            <person name="Dewar J."/>
            <person name="Goldberg J."/>
            <person name="Griggs A."/>
            <person name="Gujja S."/>
            <person name="Hansen M."/>
            <person name="Howarth C."/>
            <person name="Imamovic A."/>
            <person name="Larimer J."/>
            <person name="McCowan C."/>
            <person name="Murphy C."/>
            <person name="Neiman D."/>
            <person name="Pearson M."/>
            <person name="Priest M."/>
            <person name="Roberts A."/>
            <person name="Saif S."/>
            <person name="Shea T."/>
            <person name="Sisk P."/>
            <person name="Sykes S."/>
            <person name="Wortman J."/>
            <person name="Nusbaum C."/>
            <person name="Birren B."/>
        </authorList>
    </citation>
    <scope>NUCLEOTIDE SEQUENCE [LARGE SCALE GENOMIC DNA]</scope>
    <source>
        <strain evidence="5 6">ATCC BAA-351</strain>
    </source>
</reference>
<evidence type="ECO:0000313" key="5">
    <source>
        <dbReference type="EMBL" id="EOH93875.1"/>
    </source>
</evidence>
<gene>
    <name evidence="5" type="ORF">UAU_02571</name>
</gene>
<accession>R2SEB3</accession>
<dbReference type="Gene3D" id="1.10.260.40">
    <property type="entry name" value="lambda repressor-like DNA-binding domains"/>
    <property type="match status" value="1"/>
</dbReference>
<dbReference type="OrthoDB" id="43195at2"/>
<keyword evidence="2" id="KW-0238">DNA-binding</keyword>
<evidence type="ECO:0000256" key="2">
    <source>
        <dbReference type="ARBA" id="ARBA00023125"/>
    </source>
</evidence>
<dbReference type="STRING" id="160454.RV10_GL000584"/>
<keyword evidence="3" id="KW-0804">Transcription</keyword>
<name>R2SEB3_9ENTE</name>
<comment type="caution">
    <text evidence="5">The sequence shown here is derived from an EMBL/GenBank/DDBJ whole genome shotgun (WGS) entry which is preliminary data.</text>
</comment>
<evidence type="ECO:0000256" key="1">
    <source>
        <dbReference type="ARBA" id="ARBA00023015"/>
    </source>
</evidence>
<evidence type="ECO:0000256" key="3">
    <source>
        <dbReference type="ARBA" id="ARBA00023163"/>
    </source>
</evidence>
<sequence length="340" mass="38344">MVGIRDVARRAQVSPGTVSRVLNADETLSVTDSTKERIYQAARELNYDIKKRKYNRAKTTTIGLVSTITRQREIDDPYFSELRLSMEEECQKRQFNLEQYTLTDIFKKTKMISNLDALVILGTIEQRSIEKLLVYNDTIILLDNPDIDLAVDLVYTDFSKVTKKVLSLFVAAGHQEIAYIGGYNIDIDEQGNEVANENEKRLKAYKEFMTEQGLADKISYKLGEWEPLEGKRMADELLSERAANFPTALLVGSDPLSVGVYRSLQSAGKVIGQDVVVSSYDDIEIAEFLTPNLTTVKVNAKELGKAAVRLANEKIQKEREVNVTLSFPAKLIIRESFVPD</sequence>
<protein>
    <recommendedName>
        <fullName evidence="4">HTH lacI-type domain-containing protein</fullName>
    </recommendedName>
</protein>
<dbReference type="Pfam" id="PF13377">
    <property type="entry name" value="Peripla_BP_3"/>
    <property type="match status" value="1"/>
</dbReference>
<organism evidence="5 6">
    <name type="scientific">Enterococcus pallens ATCC BAA-351</name>
    <dbReference type="NCBI Taxonomy" id="1158607"/>
    <lineage>
        <taxon>Bacteria</taxon>
        <taxon>Bacillati</taxon>
        <taxon>Bacillota</taxon>
        <taxon>Bacilli</taxon>
        <taxon>Lactobacillales</taxon>
        <taxon>Enterococcaceae</taxon>
        <taxon>Enterococcus</taxon>
    </lineage>
</organism>
<dbReference type="SUPFAM" id="SSF47413">
    <property type="entry name" value="lambda repressor-like DNA-binding domains"/>
    <property type="match status" value="1"/>
</dbReference>
<feature type="domain" description="HTH lacI-type" evidence="4">
    <location>
        <begin position="2"/>
        <end position="47"/>
    </location>
</feature>
<dbReference type="GO" id="GO:0000976">
    <property type="term" value="F:transcription cis-regulatory region binding"/>
    <property type="evidence" value="ECO:0007669"/>
    <property type="project" value="TreeGrafter"/>
</dbReference>
<dbReference type="GO" id="GO:0003700">
    <property type="term" value="F:DNA-binding transcription factor activity"/>
    <property type="evidence" value="ECO:0007669"/>
    <property type="project" value="TreeGrafter"/>
</dbReference>
<dbReference type="eggNOG" id="COG1609">
    <property type="taxonomic scope" value="Bacteria"/>
</dbReference>
<dbReference type="Pfam" id="PF00356">
    <property type="entry name" value="LacI"/>
    <property type="match status" value="1"/>
</dbReference>
<dbReference type="InterPro" id="IPR046335">
    <property type="entry name" value="LacI/GalR-like_sensor"/>
</dbReference>
<dbReference type="PANTHER" id="PTHR30146:SF149">
    <property type="entry name" value="HTH-TYPE TRANSCRIPTIONAL REGULATOR EBGR"/>
    <property type="match status" value="1"/>
</dbReference>
<dbReference type="EMBL" id="AJAQ01000016">
    <property type="protein sequence ID" value="EOH93875.1"/>
    <property type="molecule type" value="Genomic_DNA"/>
</dbReference>
<dbReference type="CDD" id="cd01544">
    <property type="entry name" value="PBP1_GalR"/>
    <property type="match status" value="1"/>
</dbReference>
<dbReference type="InterPro" id="IPR010982">
    <property type="entry name" value="Lambda_DNA-bd_dom_sf"/>
</dbReference>
<dbReference type="Proteomes" id="UP000013782">
    <property type="component" value="Unassembled WGS sequence"/>
</dbReference>
<keyword evidence="6" id="KW-1185">Reference proteome</keyword>
<dbReference type="RefSeq" id="WP_010757561.1">
    <property type="nucleotide sequence ID" value="NZ_ASWD01000001.1"/>
</dbReference>
<dbReference type="SMART" id="SM00354">
    <property type="entry name" value="HTH_LACI"/>
    <property type="match status" value="1"/>
</dbReference>
<dbReference type="HOGENOM" id="CLU_037628_1_0_9"/>
<dbReference type="PATRIC" id="fig|1158607.3.peg.2551"/>
<evidence type="ECO:0000313" key="6">
    <source>
        <dbReference type="Proteomes" id="UP000013782"/>
    </source>
</evidence>
<dbReference type="InterPro" id="IPR000843">
    <property type="entry name" value="HTH_LacI"/>
</dbReference>
<dbReference type="PANTHER" id="PTHR30146">
    <property type="entry name" value="LACI-RELATED TRANSCRIPTIONAL REPRESSOR"/>
    <property type="match status" value="1"/>
</dbReference>
<evidence type="ECO:0000259" key="4">
    <source>
        <dbReference type="PROSITE" id="PS50932"/>
    </source>
</evidence>
<dbReference type="InterPro" id="IPR028082">
    <property type="entry name" value="Peripla_BP_I"/>
</dbReference>
<dbReference type="CDD" id="cd01392">
    <property type="entry name" value="HTH_LacI"/>
    <property type="match status" value="1"/>
</dbReference>
<dbReference type="PROSITE" id="PS00356">
    <property type="entry name" value="HTH_LACI_1"/>
    <property type="match status" value="1"/>
</dbReference>
<dbReference type="AlphaFoldDB" id="R2SEB3"/>
<dbReference type="SUPFAM" id="SSF53822">
    <property type="entry name" value="Periplasmic binding protein-like I"/>
    <property type="match status" value="1"/>
</dbReference>